<feature type="transmembrane region" description="Helical" evidence="5">
    <location>
        <begin position="195"/>
        <end position="219"/>
    </location>
</feature>
<dbReference type="EMBL" id="CAJNOM010000113">
    <property type="protein sequence ID" value="CAF1075027.1"/>
    <property type="molecule type" value="Genomic_DNA"/>
</dbReference>
<evidence type="ECO:0000259" key="6">
    <source>
        <dbReference type="PROSITE" id="PS50262"/>
    </source>
</evidence>
<dbReference type="GO" id="GO:0004930">
    <property type="term" value="F:G protein-coupled receptor activity"/>
    <property type="evidence" value="ECO:0007669"/>
    <property type="project" value="InterPro"/>
</dbReference>
<feature type="transmembrane region" description="Helical" evidence="5">
    <location>
        <begin position="73"/>
        <end position="95"/>
    </location>
</feature>
<keyword evidence="3 5" id="KW-1133">Transmembrane helix</keyword>
<evidence type="ECO:0000256" key="3">
    <source>
        <dbReference type="ARBA" id="ARBA00022989"/>
    </source>
</evidence>
<keyword evidence="2 5" id="KW-0812">Transmembrane</keyword>
<organism evidence="7 9">
    <name type="scientific">Adineta steineri</name>
    <dbReference type="NCBI Taxonomy" id="433720"/>
    <lineage>
        <taxon>Eukaryota</taxon>
        <taxon>Metazoa</taxon>
        <taxon>Spiralia</taxon>
        <taxon>Gnathifera</taxon>
        <taxon>Rotifera</taxon>
        <taxon>Eurotatoria</taxon>
        <taxon>Bdelloidea</taxon>
        <taxon>Adinetida</taxon>
        <taxon>Adinetidae</taxon>
        <taxon>Adineta</taxon>
    </lineage>
</organism>
<sequence length="292" mass="33759">MTTYLGMGLLGNMCNCIVFTQPAHRRTPCSLYLLAMSIFASLYLIWSNFPFLYQLEHNDPQTQSVVYCKMRLYGSHVLGQCVRYLIVCACADRFYVTRANPRIRSLSSVHMASKFILIVVTTWVVTGSHLLIFLDLRTGVCGLFGSYKLFYSIYATILIAIVPQMLMSIFSFLTIRSLHQLHGAQTLLRQKDRDLMRMLIVELIINIFTSVPYATNLIYGAGTLSVVNKSAERLEVESFLNFLSNFFINMLSATPFYLFITSSRSFRQEFFQILKRWWYKYILRRTQVAPSH</sequence>
<name>A0A814MAB7_9BILA</name>
<dbReference type="InterPro" id="IPR017452">
    <property type="entry name" value="GPCR_Rhodpsn_7TM"/>
</dbReference>
<proteinExistence type="predicted"/>
<keyword evidence="4 5" id="KW-0472">Membrane</keyword>
<keyword evidence="9" id="KW-1185">Reference proteome</keyword>
<accession>A0A814MAB7</accession>
<feature type="transmembrane region" description="Helical" evidence="5">
    <location>
        <begin position="31"/>
        <end position="53"/>
    </location>
</feature>
<evidence type="ECO:0000256" key="5">
    <source>
        <dbReference type="SAM" id="Phobius"/>
    </source>
</evidence>
<reference evidence="7" key="1">
    <citation type="submission" date="2021-02" db="EMBL/GenBank/DDBJ databases">
        <authorList>
            <person name="Nowell W R."/>
        </authorList>
    </citation>
    <scope>NUCLEOTIDE SEQUENCE</scope>
</reference>
<dbReference type="Gene3D" id="1.20.1070.10">
    <property type="entry name" value="Rhodopsin 7-helix transmembrane proteins"/>
    <property type="match status" value="1"/>
</dbReference>
<dbReference type="EMBL" id="CAJNOI010000456">
    <property type="protein sequence ID" value="CAF1283772.1"/>
    <property type="molecule type" value="Genomic_DNA"/>
</dbReference>
<protein>
    <recommendedName>
        <fullName evidence="6">G-protein coupled receptors family 1 profile domain-containing protein</fullName>
    </recommendedName>
</protein>
<feature type="transmembrane region" description="Helical" evidence="5">
    <location>
        <begin position="239"/>
        <end position="260"/>
    </location>
</feature>
<dbReference type="PANTHER" id="PTHR46641:SF2">
    <property type="entry name" value="FMRFAMIDE RECEPTOR"/>
    <property type="match status" value="1"/>
</dbReference>
<evidence type="ECO:0000256" key="1">
    <source>
        <dbReference type="ARBA" id="ARBA00004370"/>
    </source>
</evidence>
<evidence type="ECO:0000313" key="9">
    <source>
        <dbReference type="Proteomes" id="UP000663832"/>
    </source>
</evidence>
<dbReference type="InterPro" id="IPR052954">
    <property type="entry name" value="GPCR-Ligand_Int"/>
</dbReference>
<dbReference type="OrthoDB" id="10046818at2759"/>
<feature type="transmembrane region" description="Helical" evidence="5">
    <location>
        <begin position="153"/>
        <end position="175"/>
    </location>
</feature>
<gene>
    <name evidence="8" type="ORF">BJG266_LOCUS31350</name>
    <name evidence="7" type="ORF">QVE165_LOCUS18904</name>
</gene>
<feature type="transmembrane region" description="Helical" evidence="5">
    <location>
        <begin position="115"/>
        <end position="133"/>
    </location>
</feature>
<dbReference type="SUPFAM" id="SSF81321">
    <property type="entry name" value="Family A G protein-coupled receptor-like"/>
    <property type="match status" value="1"/>
</dbReference>
<evidence type="ECO:0000256" key="2">
    <source>
        <dbReference type="ARBA" id="ARBA00022692"/>
    </source>
</evidence>
<evidence type="ECO:0000256" key="4">
    <source>
        <dbReference type="ARBA" id="ARBA00023136"/>
    </source>
</evidence>
<evidence type="ECO:0000313" key="8">
    <source>
        <dbReference type="EMBL" id="CAF1283772.1"/>
    </source>
</evidence>
<comment type="caution">
    <text evidence="7">The sequence shown here is derived from an EMBL/GenBank/DDBJ whole genome shotgun (WGS) entry which is preliminary data.</text>
</comment>
<dbReference type="PROSITE" id="PS50262">
    <property type="entry name" value="G_PROTEIN_RECEP_F1_2"/>
    <property type="match status" value="1"/>
</dbReference>
<dbReference type="InterPro" id="IPR000276">
    <property type="entry name" value="GPCR_Rhodpsn"/>
</dbReference>
<dbReference type="GO" id="GO:0016020">
    <property type="term" value="C:membrane"/>
    <property type="evidence" value="ECO:0007669"/>
    <property type="project" value="UniProtKB-SubCell"/>
</dbReference>
<comment type="subcellular location">
    <subcellularLocation>
        <location evidence="1">Membrane</location>
    </subcellularLocation>
</comment>
<dbReference type="Proteomes" id="UP000663877">
    <property type="component" value="Unassembled WGS sequence"/>
</dbReference>
<dbReference type="Pfam" id="PF00001">
    <property type="entry name" value="7tm_1"/>
    <property type="match status" value="1"/>
</dbReference>
<dbReference type="AlphaFoldDB" id="A0A814MAB7"/>
<evidence type="ECO:0000313" key="7">
    <source>
        <dbReference type="EMBL" id="CAF1075027.1"/>
    </source>
</evidence>
<feature type="domain" description="G-protein coupled receptors family 1 profile" evidence="6">
    <location>
        <begin position="11"/>
        <end position="259"/>
    </location>
</feature>
<dbReference type="PANTHER" id="PTHR46641">
    <property type="entry name" value="FMRFAMIDE RECEPTOR-RELATED"/>
    <property type="match status" value="1"/>
</dbReference>
<dbReference type="Proteomes" id="UP000663832">
    <property type="component" value="Unassembled WGS sequence"/>
</dbReference>